<dbReference type="EMBL" id="JBHFQA010000015">
    <property type="protein sequence ID" value="KAL2086534.1"/>
    <property type="molecule type" value="Genomic_DNA"/>
</dbReference>
<organism evidence="3 4">
    <name type="scientific">Coilia grayii</name>
    <name type="common">Gray's grenadier anchovy</name>
    <dbReference type="NCBI Taxonomy" id="363190"/>
    <lineage>
        <taxon>Eukaryota</taxon>
        <taxon>Metazoa</taxon>
        <taxon>Chordata</taxon>
        <taxon>Craniata</taxon>
        <taxon>Vertebrata</taxon>
        <taxon>Euteleostomi</taxon>
        <taxon>Actinopterygii</taxon>
        <taxon>Neopterygii</taxon>
        <taxon>Teleostei</taxon>
        <taxon>Clupei</taxon>
        <taxon>Clupeiformes</taxon>
        <taxon>Clupeoidei</taxon>
        <taxon>Engraulidae</taxon>
        <taxon>Coilinae</taxon>
        <taxon>Coilia</taxon>
    </lineage>
</organism>
<evidence type="ECO:0000259" key="2">
    <source>
        <dbReference type="Pfam" id="PF05225"/>
    </source>
</evidence>
<dbReference type="InterPro" id="IPR009057">
    <property type="entry name" value="Homeodomain-like_sf"/>
</dbReference>
<reference evidence="3 4" key="1">
    <citation type="submission" date="2024-09" db="EMBL/GenBank/DDBJ databases">
        <title>A chromosome-level genome assembly of Gray's grenadier anchovy, Coilia grayii.</title>
        <authorList>
            <person name="Fu Z."/>
        </authorList>
    </citation>
    <scope>NUCLEOTIDE SEQUENCE [LARGE SCALE GENOMIC DNA]</scope>
    <source>
        <strain evidence="3">G4</strain>
        <tissue evidence="3">Muscle</tissue>
    </source>
</reference>
<sequence>MLRKKKAVAEGFRKCGVYPLNPNAVDYSHVAQSSPDEPSTESTDNLLTYEEMMCSYSLMSSSKTPEEGEEVRSWNPGESDVLSGDNKQKKKRMKWRNEDMLSALQKVKGGMTMREACRTYNVPRATLRDRVSGRVVHGTLSDPETLLSANEEEELLEYCRYCAKHGFRVYQATVAAAGAAVFKCRKSWRKESRPLGRQWWLGFAKKKPCRAGDHFRVP</sequence>
<accession>A0ABD1JHJ2</accession>
<evidence type="ECO:0000256" key="1">
    <source>
        <dbReference type="SAM" id="MobiDB-lite"/>
    </source>
</evidence>
<feature type="domain" description="HTH psq-type" evidence="2">
    <location>
        <begin position="97"/>
        <end position="135"/>
    </location>
</feature>
<comment type="caution">
    <text evidence="3">The sequence shown here is derived from an EMBL/GenBank/DDBJ whole genome shotgun (WGS) entry which is preliminary data.</text>
</comment>
<proteinExistence type="predicted"/>
<dbReference type="InterPro" id="IPR007889">
    <property type="entry name" value="HTH_Psq"/>
</dbReference>
<name>A0ABD1JHJ2_9TELE</name>
<evidence type="ECO:0000313" key="3">
    <source>
        <dbReference type="EMBL" id="KAL2086534.1"/>
    </source>
</evidence>
<dbReference type="SUPFAM" id="SSF46689">
    <property type="entry name" value="Homeodomain-like"/>
    <property type="match status" value="1"/>
</dbReference>
<dbReference type="Proteomes" id="UP001591681">
    <property type="component" value="Unassembled WGS sequence"/>
</dbReference>
<gene>
    <name evidence="3" type="ORF">ACEWY4_017593</name>
</gene>
<feature type="region of interest" description="Disordered" evidence="1">
    <location>
        <begin position="59"/>
        <end position="94"/>
    </location>
</feature>
<dbReference type="AlphaFoldDB" id="A0ABD1JHJ2"/>
<evidence type="ECO:0000313" key="4">
    <source>
        <dbReference type="Proteomes" id="UP001591681"/>
    </source>
</evidence>
<keyword evidence="4" id="KW-1185">Reference proteome</keyword>
<protein>
    <recommendedName>
        <fullName evidence="2">HTH psq-type domain-containing protein</fullName>
    </recommendedName>
</protein>
<dbReference type="Pfam" id="PF05225">
    <property type="entry name" value="HTH_psq"/>
    <property type="match status" value="1"/>
</dbReference>
<dbReference type="Gene3D" id="1.10.10.60">
    <property type="entry name" value="Homeodomain-like"/>
    <property type="match status" value="1"/>
</dbReference>